<dbReference type="Gene3D" id="2.40.160.20">
    <property type="match status" value="1"/>
</dbReference>
<dbReference type="AlphaFoldDB" id="A0A975J005"/>
<dbReference type="InterPro" id="IPR027385">
    <property type="entry name" value="Beta-barrel_OMP"/>
</dbReference>
<sequence>MKKAIPMLIALAGPVWAGEVHSSKAPIPPPQDSCLCDWFVGASAGYLLDFEEPMYTLQFGRDLPVNLGGWCMATYLELGYTDKSANRLVDFQRQVFVNFDEELQVIPLTLNVKFERPITDNLNVFIGAGLGVAFTEFESRSTIAQVKESDTSFAAQAFIGLAYNVNKDFQIYGGARWIYVDFEAPSTPLLFGSSDLDFDSQALLELGARFKF</sequence>
<organism evidence="4 5">
    <name type="scientific">Luteolibacter ambystomatis</name>
    <dbReference type="NCBI Taxonomy" id="2824561"/>
    <lineage>
        <taxon>Bacteria</taxon>
        <taxon>Pseudomonadati</taxon>
        <taxon>Verrucomicrobiota</taxon>
        <taxon>Verrucomicrobiia</taxon>
        <taxon>Verrucomicrobiales</taxon>
        <taxon>Verrucomicrobiaceae</taxon>
        <taxon>Luteolibacter</taxon>
    </lineage>
</organism>
<evidence type="ECO:0000313" key="4">
    <source>
        <dbReference type="EMBL" id="QUE51105.1"/>
    </source>
</evidence>
<protein>
    <submittedName>
        <fullName evidence="4">Outer membrane beta-barrel protein</fullName>
    </submittedName>
</protein>
<accession>A0A975J005</accession>
<dbReference type="RefSeq" id="WP_211631244.1">
    <property type="nucleotide sequence ID" value="NZ_CP073100.1"/>
</dbReference>
<keyword evidence="1 2" id="KW-0732">Signal</keyword>
<dbReference type="Proteomes" id="UP000676169">
    <property type="component" value="Chromosome"/>
</dbReference>
<dbReference type="InterPro" id="IPR011250">
    <property type="entry name" value="OMP/PagP_B-barrel"/>
</dbReference>
<gene>
    <name evidence="4" type="ORF">KBB96_19895</name>
</gene>
<evidence type="ECO:0000256" key="1">
    <source>
        <dbReference type="ARBA" id="ARBA00022729"/>
    </source>
</evidence>
<proteinExistence type="predicted"/>
<dbReference type="EMBL" id="CP073100">
    <property type="protein sequence ID" value="QUE51105.1"/>
    <property type="molecule type" value="Genomic_DNA"/>
</dbReference>
<feature type="domain" description="Outer membrane protein beta-barrel" evidence="3">
    <location>
        <begin position="65"/>
        <end position="210"/>
    </location>
</feature>
<evidence type="ECO:0000256" key="2">
    <source>
        <dbReference type="SAM" id="SignalP"/>
    </source>
</evidence>
<keyword evidence="5" id="KW-1185">Reference proteome</keyword>
<feature type="chain" id="PRO_5037432382" evidence="2">
    <location>
        <begin position="18"/>
        <end position="212"/>
    </location>
</feature>
<evidence type="ECO:0000313" key="5">
    <source>
        <dbReference type="Proteomes" id="UP000676169"/>
    </source>
</evidence>
<name>A0A975J005_9BACT</name>
<dbReference type="KEGG" id="lamb:KBB96_19895"/>
<reference evidence="4" key="1">
    <citation type="submission" date="2021-04" db="EMBL/GenBank/DDBJ databases">
        <title>Luteolibacter sp. 32A isolated from the skin of an Anderson's salamander (Ambystoma andersonii).</title>
        <authorList>
            <person name="Spergser J."/>
            <person name="Busse H.-J."/>
        </authorList>
    </citation>
    <scope>NUCLEOTIDE SEQUENCE</scope>
    <source>
        <strain evidence="4">32A</strain>
    </source>
</reference>
<dbReference type="Pfam" id="PF13505">
    <property type="entry name" value="OMP_b-brl"/>
    <property type="match status" value="1"/>
</dbReference>
<dbReference type="SUPFAM" id="SSF56925">
    <property type="entry name" value="OMPA-like"/>
    <property type="match status" value="1"/>
</dbReference>
<evidence type="ECO:0000259" key="3">
    <source>
        <dbReference type="Pfam" id="PF13505"/>
    </source>
</evidence>
<feature type="signal peptide" evidence="2">
    <location>
        <begin position="1"/>
        <end position="17"/>
    </location>
</feature>